<dbReference type="Gene3D" id="3.40.50.1820">
    <property type="entry name" value="alpha/beta hydrolase"/>
    <property type="match status" value="1"/>
</dbReference>
<dbReference type="PANTHER" id="PTHR46623">
    <property type="entry name" value="CARBOXYMETHYLENEBUTENOLIDASE-RELATED"/>
    <property type="match status" value="1"/>
</dbReference>
<dbReference type="InterPro" id="IPR002925">
    <property type="entry name" value="Dienelactn_hydro"/>
</dbReference>
<dbReference type="PROSITE" id="PS51257">
    <property type="entry name" value="PROKAR_LIPOPROTEIN"/>
    <property type="match status" value="1"/>
</dbReference>
<dbReference type="OrthoDB" id="33195at2157"/>
<dbReference type="PANTHER" id="PTHR46623:SF6">
    <property type="entry name" value="ALPHA_BETA-HYDROLASES SUPERFAMILY PROTEIN"/>
    <property type="match status" value="1"/>
</dbReference>
<dbReference type="Pfam" id="PF01738">
    <property type="entry name" value="DLH"/>
    <property type="match status" value="1"/>
</dbReference>
<proteinExistence type="predicted"/>
<evidence type="ECO:0000259" key="1">
    <source>
        <dbReference type="Pfam" id="PF01738"/>
    </source>
</evidence>
<dbReference type="AlphaFoldDB" id="A0A7D5E7U5"/>
<dbReference type="InterPro" id="IPR029058">
    <property type="entry name" value="AB_hydrolase_fold"/>
</dbReference>
<evidence type="ECO:0000313" key="2">
    <source>
        <dbReference type="EMBL" id="QLC49898.1"/>
    </source>
</evidence>
<keyword evidence="3" id="KW-1185">Reference proteome</keyword>
<dbReference type="RefSeq" id="WP_176964954.1">
    <property type="nucleotide sequence ID" value="NZ_CP058215.1"/>
</dbReference>
<dbReference type="EMBL" id="CP058215">
    <property type="protein sequence ID" value="QLC49898.1"/>
    <property type="molecule type" value="Genomic_DNA"/>
</dbReference>
<evidence type="ECO:0000313" key="3">
    <source>
        <dbReference type="Proteomes" id="UP000509594"/>
    </source>
</evidence>
<keyword evidence="2" id="KW-0378">Hydrolase</keyword>
<dbReference type="InterPro" id="IPR051049">
    <property type="entry name" value="Dienelactone_hydrolase-like"/>
</dbReference>
<dbReference type="SUPFAM" id="SSF53474">
    <property type="entry name" value="alpha/beta-Hydrolases"/>
    <property type="match status" value="1"/>
</dbReference>
<dbReference type="KEGG" id="mzi:HWN40_06365"/>
<sequence>MKALFLCLLMILIVGLSGCVSDTDETTGEETDVNTSTAESEVNLSQVEIVSDGQTYPAYVAAPTTEGEKPAVVLIHSFNGMEPGYVDLTEDLASEGYVVISPEWQTFEQSPADATVQQLILDSVDYLGTRSDVDTERLGLTGFCAGGRYTMLFLPQMQEFASGVAWYGFPYSGGTEAQPEQPAELIDQLEAPILIIHGTSDEASSISDIYAYATELDAEDKYFEMKIYQGQPHGFMIEDGELSDSFEAQDAYWQMVTFFDRTLKQ</sequence>
<feature type="domain" description="Dienelactone hydrolase" evidence="1">
    <location>
        <begin position="58"/>
        <end position="261"/>
    </location>
</feature>
<organism evidence="2 3">
    <name type="scientific">Methanolobus zinderi</name>
    <dbReference type="NCBI Taxonomy" id="536044"/>
    <lineage>
        <taxon>Archaea</taxon>
        <taxon>Methanobacteriati</taxon>
        <taxon>Methanobacteriota</taxon>
        <taxon>Stenosarchaea group</taxon>
        <taxon>Methanomicrobia</taxon>
        <taxon>Methanosarcinales</taxon>
        <taxon>Methanosarcinaceae</taxon>
        <taxon>Methanolobus</taxon>
    </lineage>
</organism>
<gene>
    <name evidence="2" type="ORF">HWN40_06365</name>
</gene>
<protein>
    <submittedName>
        <fullName evidence="2">Dienelactone hydrolase family protein</fullName>
    </submittedName>
</protein>
<reference evidence="2 3" key="1">
    <citation type="submission" date="2020-06" db="EMBL/GenBank/DDBJ databases">
        <title>Methanolobus halotolerans sp. nov., isolated from a saline lake Tus in Siberia.</title>
        <authorList>
            <person name="Shen Y."/>
            <person name="Chen S.-C."/>
            <person name="Lai M.-C."/>
            <person name="Huang H.-H."/>
            <person name="Chiu H.-H."/>
            <person name="Tang S.-L."/>
            <person name="Rogozin D.Y."/>
            <person name="Degermendzhy A.G."/>
        </authorList>
    </citation>
    <scope>NUCLEOTIDE SEQUENCE [LARGE SCALE GENOMIC DNA]</scope>
    <source>
        <strain evidence="2 3">DSM 21339</strain>
    </source>
</reference>
<accession>A0A7D5E7U5</accession>
<dbReference type="Proteomes" id="UP000509594">
    <property type="component" value="Chromosome"/>
</dbReference>
<dbReference type="GeneID" id="55821282"/>
<dbReference type="GO" id="GO:0016787">
    <property type="term" value="F:hydrolase activity"/>
    <property type="evidence" value="ECO:0007669"/>
    <property type="project" value="UniProtKB-KW"/>
</dbReference>
<name>A0A7D5E7U5_9EURY</name>